<proteinExistence type="predicted"/>
<sequence>MEKASHRDVHNPLRNTSTNSLTDYATVFVDQHGLSEYRSVFDHATVLAQIPTNFESTAGLDNEELQALRDEENHKWRLPRSMWTTMIVCSIGAAVQGWDQTGSNGANLSFPAEFGIGSNSAHDKLLVGLINSVPPLAMICLQVAPWLTFLTLAHLSETEDVGFPSR</sequence>
<comment type="caution">
    <text evidence="1">The sequence shown here is derived from an EMBL/GenBank/DDBJ whole genome shotgun (WGS) entry which is preliminary data.</text>
</comment>
<dbReference type="Gene3D" id="1.20.1250.20">
    <property type="entry name" value="MFS general substrate transporter like domains"/>
    <property type="match status" value="1"/>
</dbReference>
<keyword evidence="2" id="KW-1185">Reference proteome</keyword>
<gene>
    <name evidence="1" type="ORF">PRZ48_006757</name>
</gene>
<dbReference type="InterPro" id="IPR036259">
    <property type="entry name" value="MFS_trans_sf"/>
</dbReference>
<organism evidence="1 2">
    <name type="scientific">Zasmidium cellare</name>
    <name type="common">Wine cellar mold</name>
    <name type="synonym">Racodium cellare</name>
    <dbReference type="NCBI Taxonomy" id="395010"/>
    <lineage>
        <taxon>Eukaryota</taxon>
        <taxon>Fungi</taxon>
        <taxon>Dikarya</taxon>
        <taxon>Ascomycota</taxon>
        <taxon>Pezizomycotina</taxon>
        <taxon>Dothideomycetes</taxon>
        <taxon>Dothideomycetidae</taxon>
        <taxon>Mycosphaerellales</taxon>
        <taxon>Mycosphaerellaceae</taxon>
        <taxon>Zasmidium</taxon>
    </lineage>
</organism>
<dbReference type="EMBL" id="JAXOVC010000005">
    <property type="protein sequence ID" value="KAK4500951.1"/>
    <property type="molecule type" value="Genomic_DNA"/>
</dbReference>
<accession>A0ABR0EI83</accession>
<evidence type="ECO:0000313" key="2">
    <source>
        <dbReference type="Proteomes" id="UP001305779"/>
    </source>
</evidence>
<reference evidence="1 2" key="1">
    <citation type="journal article" date="2023" name="G3 (Bethesda)">
        <title>A chromosome-level genome assembly of Zasmidium syzygii isolated from banana leaves.</title>
        <authorList>
            <person name="van Westerhoven A.C."/>
            <person name="Mehrabi R."/>
            <person name="Talebi R."/>
            <person name="Steentjes M.B.F."/>
            <person name="Corcolon B."/>
            <person name="Chong P.A."/>
            <person name="Kema G.H.J."/>
            <person name="Seidl M.F."/>
        </authorList>
    </citation>
    <scope>NUCLEOTIDE SEQUENCE [LARGE SCALE GENOMIC DNA]</scope>
    <source>
        <strain evidence="1 2">P124</strain>
    </source>
</reference>
<protein>
    <submittedName>
        <fullName evidence="1">Uncharacterized protein</fullName>
    </submittedName>
</protein>
<dbReference type="Proteomes" id="UP001305779">
    <property type="component" value="Unassembled WGS sequence"/>
</dbReference>
<name>A0ABR0EI83_ZASCE</name>
<evidence type="ECO:0000313" key="1">
    <source>
        <dbReference type="EMBL" id="KAK4500951.1"/>
    </source>
</evidence>